<dbReference type="PIRSF" id="PIRSF001365">
    <property type="entry name" value="DHDPS"/>
    <property type="match status" value="1"/>
</dbReference>
<dbReference type="HAMAP" id="MF_00418">
    <property type="entry name" value="DapA"/>
    <property type="match status" value="1"/>
</dbReference>
<keyword evidence="8 12" id="KW-0457">Lysine biosynthesis</keyword>
<dbReference type="InterPro" id="IPR005263">
    <property type="entry name" value="DapA"/>
</dbReference>
<comment type="catalytic activity">
    <reaction evidence="11 12">
        <text>L-aspartate 4-semialdehyde + pyruvate = (2S,4S)-4-hydroxy-2,3,4,5-tetrahydrodipicolinate + H2O + H(+)</text>
        <dbReference type="Rhea" id="RHEA:34171"/>
        <dbReference type="ChEBI" id="CHEBI:15361"/>
        <dbReference type="ChEBI" id="CHEBI:15377"/>
        <dbReference type="ChEBI" id="CHEBI:15378"/>
        <dbReference type="ChEBI" id="CHEBI:67139"/>
        <dbReference type="ChEBI" id="CHEBI:537519"/>
        <dbReference type="EC" id="4.3.3.7"/>
    </reaction>
</comment>
<evidence type="ECO:0000256" key="5">
    <source>
        <dbReference type="ARBA" id="ARBA00022490"/>
    </source>
</evidence>
<evidence type="ECO:0000256" key="1">
    <source>
        <dbReference type="ARBA" id="ARBA00003294"/>
    </source>
</evidence>
<dbReference type="STRING" id="1413210.U472_06695"/>
<comment type="function">
    <text evidence="1 12">Catalyzes the condensation of (S)-aspartate-beta-semialdehyde [(S)-ASA] and pyruvate to 4-hydroxy-tetrahydrodipicolinate (HTPA).</text>
</comment>
<dbReference type="AlphaFoldDB" id="A0A285FJT8"/>
<keyword evidence="10 12" id="KW-0704">Schiff base</keyword>
<evidence type="ECO:0000256" key="9">
    <source>
        <dbReference type="ARBA" id="ARBA00023239"/>
    </source>
</evidence>
<evidence type="ECO:0000256" key="7">
    <source>
        <dbReference type="ARBA" id="ARBA00022915"/>
    </source>
</evidence>
<comment type="similarity">
    <text evidence="3 12 13">Belongs to the DapA family.</text>
</comment>
<feature type="active site" description="Schiff-base intermediate with substrate" evidence="12 14">
    <location>
        <position position="162"/>
    </location>
</feature>
<feature type="site" description="Part of a proton relay during catalysis" evidence="12">
    <location>
        <position position="45"/>
    </location>
</feature>
<evidence type="ECO:0000313" key="17">
    <source>
        <dbReference type="Proteomes" id="UP000219573"/>
    </source>
</evidence>
<keyword evidence="5 12" id="KW-0963">Cytoplasm</keyword>
<dbReference type="Proteomes" id="UP000219573">
    <property type="component" value="Unassembled WGS sequence"/>
</dbReference>
<evidence type="ECO:0000256" key="12">
    <source>
        <dbReference type="HAMAP-Rule" id="MF_00418"/>
    </source>
</evidence>
<keyword evidence="7 12" id="KW-0220">Diaminopimelate biosynthesis</keyword>
<dbReference type="SUPFAM" id="SSF51569">
    <property type="entry name" value="Aldolase"/>
    <property type="match status" value="1"/>
</dbReference>
<keyword evidence="6 12" id="KW-0028">Amino-acid biosynthesis</keyword>
<dbReference type="OrthoDB" id="9782828at2"/>
<evidence type="ECO:0000256" key="6">
    <source>
        <dbReference type="ARBA" id="ARBA00022605"/>
    </source>
</evidence>
<gene>
    <name evidence="12" type="primary">dapA</name>
    <name evidence="16" type="ORF">SAMN06265827_102121</name>
</gene>
<evidence type="ECO:0000256" key="14">
    <source>
        <dbReference type="PIRSR" id="PIRSR001365-1"/>
    </source>
</evidence>
<dbReference type="UniPathway" id="UPA00034">
    <property type="reaction ID" value="UER00017"/>
</dbReference>
<dbReference type="InterPro" id="IPR020625">
    <property type="entry name" value="Schiff_base-form_aldolases_AS"/>
</dbReference>
<protein>
    <recommendedName>
        <fullName evidence="4 12">4-hydroxy-tetrahydrodipicolinate synthase</fullName>
        <shortName evidence="12">HTPA synthase</shortName>
        <ecNumber evidence="4 12">4.3.3.7</ecNumber>
    </recommendedName>
</protein>
<dbReference type="InterPro" id="IPR013785">
    <property type="entry name" value="Aldolase_TIM"/>
</dbReference>
<dbReference type="SMART" id="SM01130">
    <property type="entry name" value="DHDPS"/>
    <property type="match status" value="1"/>
</dbReference>
<name>A0A285FJT8_9FIRM</name>
<dbReference type="PANTHER" id="PTHR12128">
    <property type="entry name" value="DIHYDRODIPICOLINATE SYNTHASE"/>
    <property type="match status" value="1"/>
</dbReference>
<evidence type="ECO:0000256" key="8">
    <source>
        <dbReference type="ARBA" id="ARBA00023154"/>
    </source>
</evidence>
<dbReference type="EMBL" id="OBDZ01000002">
    <property type="protein sequence ID" value="SNY11559.1"/>
    <property type="molecule type" value="Genomic_DNA"/>
</dbReference>
<dbReference type="NCBIfam" id="TIGR00674">
    <property type="entry name" value="dapA"/>
    <property type="match status" value="1"/>
</dbReference>
<dbReference type="GO" id="GO:0009089">
    <property type="term" value="P:lysine biosynthetic process via diaminopimelate"/>
    <property type="evidence" value="ECO:0007669"/>
    <property type="project" value="UniProtKB-UniRule"/>
</dbReference>
<evidence type="ECO:0000256" key="4">
    <source>
        <dbReference type="ARBA" id="ARBA00012086"/>
    </source>
</evidence>
<dbReference type="RefSeq" id="WP_097016385.1">
    <property type="nucleotide sequence ID" value="NZ_OBDZ01000002.1"/>
</dbReference>
<dbReference type="Pfam" id="PF00701">
    <property type="entry name" value="DHDPS"/>
    <property type="match status" value="1"/>
</dbReference>
<evidence type="ECO:0000256" key="11">
    <source>
        <dbReference type="ARBA" id="ARBA00047836"/>
    </source>
</evidence>
<dbReference type="InterPro" id="IPR002220">
    <property type="entry name" value="DapA-like"/>
</dbReference>
<accession>A0A285FJT8</accession>
<dbReference type="GO" id="GO:0019877">
    <property type="term" value="P:diaminopimelate biosynthetic process"/>
    <property type="evidence" value="ECO:0007669"/>
    <property type="project" value="UniProtKB-UniRule"/>
</dbReference>
<feature type="active site" description="Proton donor/acceptor" evidence="12 14">
    <location>
        <position position="134"/>
    </location>
</feature>
<feature type="binding site" evidence="12 15">
    <location>
        <position position="204"/>
    </location>
    <ligand>
        <name>pyruvate</name>
        <dbReference type="ChEBI" id="CHEBI:15361"/>
    </ligand>
</feature>
<dbReference type="PANTHER" id="PTHR12128:SF66">
    <property type="entry name" value="4-HYDROXY-2-OXOGLUTARATE ALDOLASE, MITOCHONDRIAL"/>
    <property type="match status" value="1"/>
</dbReference>
<evidence type="ECO:0000256" key="2">
    <source>
        <dbReference type="ARBA" id="ARBA00005120"/>
    </source>
</evidence>
<feature type="binding site" evidence="12 15">
    <location>
        <position position="46"/>
    </location>
    <ligand>
        <name>pyruvate</name>
        <dbReference type="ChEBI" id="CHEBI:15361"/>
    </ligand>
</feature>
<keyword evidence="17" id="KW-1185">Reference proteome</keyword>
<dbReference type="PRINTS" id="PR00146">
    <property type="entry name" value="DHPICSNTHASE"/>
</dbReference>
<dbReference type="Gene3D" id="3.20.20.70">
    <property type="entry name" value="Aldolase class I"/>
    <property type="match status" value="1"/>
</dbReference>
<evidence type="ECO:0000256" key="15">
    <source>
        <dbReference type="PIRSR" id="PIRSR001365-2"/>
    </source>
</evidence>
<proteinExistence type="inferred from homology"/>
<comment type="subunit">
    <text evidence="12">Homotetramer; dimer of dimers.</text>
</comment>
<comment type="pathway">
    <text evidence="2 12">Amino-acid biosynthesis; L-lysine biosynthesis via DAP pathway; (S)-tetrahydrodipicolinate from L-aspartate: step 3/4.</text>
</comment>
<dbReference type="GO" id="GO:0005829">
    <property type="term" value="C:cytosol"/>
    <property type="evidence" value="ECO:0007669"/>
    <property type="project" value="TreeGrafter"/>
</dbReference>
<dbReference type="EC" id="4.3.3.7" evidence="4 12"/>
<dbReference type="CDD" id="cd00950">
    <property type="entry name" value="DHDPS"/>
    <property type="match status" value="1"/>
</dbReference>
<evidence type="ECO:0000256" key="3">
    <source>
        <dbReference type="ARBA" id="ARBA00007592"/>
    </source>
</evidence>
<evidence type="ECO:0000313" key="16">
    <source>
        <dbReference type="EMBL" id="SNY11559.1"/>
    </source>
</evidence>
<comment type="caution">
    <text evidence="12">Was originally thought to be a dihydrodipicolinate synthase (DHDPS), catalyzing the condensation of (S)-aspartate-beta-semialdehyde [(S)-ASA] and pyruvate to dihydrodipicolinate (DHDP). However, it was shown in E.coli that the product of the enzymatic reaction is not dihydrodipicolinate but in fact (4S)-4-hydroxy-2,3,4,5-tetrahydro-(2S)-dipicolinic acid (HTPA), and that the consecutive dehydration reaction leading to DHDP is not spontaneous but catalyzed by DapB.</text>
</comment>
<reference evidence="17" key="1">
    <citation type="submission" date="2017-09" db="EMBL/GenBank/DDBJ databases">
        <authorList>
            <person name="Varghese N."/>
            <person name="Submissions S."/>
        </authorList>
    </citation>
    <scope>NUCLEOTIDE SEQUENCE [LARGE SCALE GENOMIC DNA]</scope>
    <source>
        <strain evidence="17">MSL47</strain>
    </source>
</reference>
<dbReference type="PROSITE" id="PS00666">
    <property type="entry name" value="DHDPS_2"/>
    <property type="match status" value="1"/>
</dbReference>
<keyword evidence="9 12" id="KW-0456">Lyase</keyword>
<dbReference type="GO" id="GO:0008840">
    <property type="term" value="F:4-hydroxy-tetrahydrodipicolinate synthase activity"/>
    <property type="evidence" value="ECO:0007669"/>
    <property type="project" value="UniProtKB-UniRule"/>
</dbReference>
<sequence length="293" mass="31532">MSFGEVLTAMVTPFNEDLTINYEKAIDLANYLVDNGSDGLVVLGTTGEVPTLSGEEKIKLLEVIVESVGNKAQIIAGTGSYSTQASIDFTKKAEEIGVDGVMLVTPYYNKPPQEGLYKHFKMVAGETDLPVMLYNVPGRTSRNIEPETIAKLAEIDNIVAVKEASGNLDQAIKIRSLTDDSFKIYSGDDSLTLPILSIGGEGVVSVASHLVGNELKAMIADFKAGKIKEAAQQNARLNKLFSTMFISTNPIPVKVALNLVGKEVGGLRPPLVGLNDDLEKRLKSVLAEYNLLD</sequence>
<organism evidence="16 17">
    <name type="scientific">Orenia metallireducens</name>
    <dbReference type="NCBI Taxonomy" id="1413210"/>
    <lineage>
        <taxon>Bacteria</taxon>
        <taxon>Bacillati</taxon>
        <taxon>Bacillota</taxon>
        <taxon>Clostridia</taxon>
        <taxon>Halanaerobiales</taxon>
        <taxon>Halobacteroidaceae</taxon>
        <taxon>Orenia</taxon>
    </lineage>
</organism>
<comment type="subcellular location">
    <subcellularLocation>
        <location evidence="12">Cytoplasm</location>
    </subcellularLocation>
</comment>
<evidence type="ECO:0000256" key="13">
    <source>
        <dbReference type="PIRNR" id="PIRNR001365"/>
    </source>
</evidence>
<feature type="site" description="Part of a proton relay during catalysis" evidence="12">
    <location>
        <position position="108"/>
    </location>
</feature>
<evidence type="ECO:0000256" key="10">
    <source>
        <dbReference type="ARBA" id="ARBA00023270"/>
    </source>
</evidence>